<accession>A0A7Y9ICU4</accession>
<protein>
    <submittedName>
        <fullName evidence="2">Aminoglycoside phosphotransferase (APT) family kinase protein</fullName>
    </submittedName>
</protein>
<dbReference type="Pfam" id="PF01636">
    <property type="entry name" value="APH"/>
    <property type="match status" value="1"/>
</dbReference>
<sequence length="294" mass="32849">MDGDSELIRAINRRTGAGLIVRGRAEHGKLGGAIYAEWPDGRPAVVTLFDGELPAARQVAEILNLLQDRGYPVPRHELVVELGDQVVFVQQRLPQAASTGLSLARIRGIAAINERFAGALADLPDVPPVTRWFRPPGTDPYLILDLVPQHDHRARDVAEEILRITTAEASEDRLAGDDLVHVDLSAANVLFDDQERPTAVVDWNLGVYRGDRRLALVQTRFDREWFVRRADPDQVELAAAHLLDEILTDLIPPDQLRTFWAFWLLHQLPRALRRGAAAPVIDWQLALAESRLSH</sequence>
<dbReference type="EMBL" id="JACCBU010000001">
    <property type="protein sequence ID" value="NYE74258.1"/>
    <property type="molecule type" value="Genomic_DNA"/>
</dbReference>
<keyword evidence="3" id="KW-1185">Reference proteome</keyword>
<evidence type="ECO:0000313" key="3">
    <source>
        <dbReference type="Proteomes" id="UP000569914"/>
    </source>
</evidence>
<proteinExistence type="predicted"/>
<evidence type="ECO:0000259" key="1">
    <source>
        <dbReference type="Pfam" id="PF01636"/>
    </source>
</evidence>
<evidence type="ECO:0000313" key="2">
    <source>
        <dbReference type="EMBL" id="NYE74258.1"/>
    </source>
</evidence>
<comment type="caution">
    <text evidence="2">The sequence shown here is derived from an EMBL/GenBank/DDBJ whole genome shotgun (WGS) entry which is preliminary data.</text>
</comment>
<reference evidence="2 3" key="1">
    <citation type="submission" date="2020-07" db="EMBL/GenBank/DDBJ databases">
        <title>Sequencing the genomes of 1000 actinobacteria strains.</title>
        <authorList>
            <person name="Klenk H.-P."/>
        </authorList>
    </citation>
    <scope>NUCLEOTIDE SEQUENCE [LARGE SCALE GENOMIC DNA]</scope>
    <source>
        <strain evidence="2 3">DSM 22083</strain>
    </source>
</reference>
<organism evidence="2 3">
    <name type="scientific">Microlunatus parietis</name>
    <dbReference type="NCBI Taxonomy" id="682979"/>
    <lineage>
        <taxon>Bacteria</taxon>
        <taxon>Bacillati</taxon>
        <taxon>Actinomycetota</taxon>
        <taxon>Actinomycetes</taxon>
        <taxon>Propionibacteriales</taxon>
        <taxon>Propionibacteriaceae</taxon>
        <taxon>Microlunatus</taxon>
    </lineage>
</organism>
<feature type="domain" description="Aminoglycoside phosphotransferase" evidence="1">
    <location>
        <begin position="37"/>
        <end position="205"/>
    </location>
</feature>
<dbReference type="Gene3D" id="3.90.1200.10">
    <property type="match status" value="1"/>
</dbReference>
<dbReference type="InterPro" id="IPR011009">
    <property type="entry name" value="Kinase-like_dom_sf"/>
</dbReference>
<dbReference type="InterPro" id="IPR008266">
    <property type="entry name" value="Tyr_kinase_AS"/>
</dbReference>
<dbReference type="PROSITE" id="PS00109">
    <property type="entry name" value="PROTEIN_KINASE_TYR"/>
    <property type="match status" value="1"/>
</dbReference>
<name>A0A7Y9ICU4_9ACTN</name>
<dbReference type="SUPFAM" id="SSF56112">
    <property type="entry name" value="Protein kinase-like (PK-like)"/>
    <property type="match status" value="1"/>
</dbReference>
<keyword evidence="2" id="KW-0418">Kinase</keyword>
<dbReference type="AlphaFoldDB" id="A0A7Y9ICU4"/>
<dbReference type="RefSeq" id="WP_179756431.1">
    <property type="nucleotide sequence ID" value="NZ_JACCBU010000001.1"/>
</dbReference>
<gene>
    <name evidence="2" type="ORF">BKA15_005587</name>
</gene>
<dbReference type="Proteomes" id="UP000569914">
    <property type="component" value="Unassembled WGS sequence"/>
</dbReference>
<dbReference type="InterPro" id="IPR002575">
    <property type="entry name" value="Aminoglycoside_PTrfase"/>
</dbReference>
<keyword evidence="2" id="KW-0808">Transferase</keyword>
<dbReference type="GO" id="GO:0004672">
    <property type="term" value="F:protein kinase activity"/>
    <property type="evidence" value="ECO:0007669"/>
    <property type="project" value="InterPro"/>
</dbReference>